<evidence type="ECO:0000256" key="2">
    <source>
        <dbReference type="ARBA" id="ARBA00022763"/>
    </source>
</evidence>
<accession>A0AAU9DGE8</accession>
<dbReference type="CDD" id="cd01025">
    <property type="entry name" value="TOPRIM_recR"/>
    <property type="match status" value="1"/>
</dbReference>
<sequence>MSTKSLEILTDEFHKFPGIGRKTAQRLAFYVMDISKEEVEKFVSALRDVKENIKRCEICGNLSESDICDICSDDYREKDIICVVEDSKDILAMEKAGVFKGVYHVLNGKISPLNGIGADKLNLKKLIERVAKEPIKEIILALNPDLEGETTALYISELLKNFDVKVTKIASGIPMGGNLEFADIATISRSIEGRRKI</sequence>
<dbReference type="KEGG" id="haby:HLVA_10810"/>
<dbReference type="InterPro" id="IPR006171">
    <property type="entry name" value="TOPRIM_dom"/>
</dbReference>
<name>A0AAU9DGE8_9FUSO</name>
<dbReference type="Gene3D" id="6.10.250.240">
    <property type="match status" value="1"/>
</dbReference>
<keyword evidence="6 7" id="KW-0234">DNA repair</keyword>
<dbReference type="AlphaFoldDB" id="A0AAU9DGE8"/>
<keyword evidence="10" id="KW-1185">Reference proteome</keyword>
<dbReference type="GO" id="GO:0008270">
    <property type="term" value="F:zinc ion binding"/>
    <property type="evidence" value="ECO:0007669"/>
    <property type="project" value="UniProtKB-KW"/>
</dbReference>
<keyword evidence="1 7" id="KW-0479">Metal-binding</keyword>
<evidence type="ECO:0000256" key="3">
    <source>
        <dbReference type="ARBA" id="ARBA00022771"/>
    </source>
</evidence>
<comment type="function">
    <text evidence="7">May play a role in DNA repair. It seems to be involved in an RecBC-independent recombinational process of DNA repair. It may act with RecF and RecO.</text>
</comment>
<dbReference type="Pfam" id="PF02132">
    <property type="entry name" value="RecR_ZnF"/>
    <property type="match status" value="1"/>
</dbReference>
<dbReference type="Pfam" id="PF21176">
    <property type="entry name" value="RecR_HhH"/>
    <property type="match status" value="1"/>
</dbReference>
<evidence type="ECO:0000256" key="7">
    <source>
        <dbReference type="HAMAP-Rule" id="MF_00017"/>
    </source>
</evidence>
<dbReference type="PANTHER" id="PTHR30446:SF0">
    <property type="entry name" value="RECOMBINATION PROTEIN RECR"/>
    <property type="match status" value="1"/>
</dbReference>
<gene>
    <name evidence="7 9" type="primary">recR</name>
    <name evidence="9" type="ORF">HLVA_10810</name>
</gene>
<dbReference type="RefSeq" id="WP_307903379.1">
    <property type="nucleotide sequence ID" value="NZ_AP027059.1"/>
</dbReference>
<dbReference type="GO" id="GO:0006281">
    <property type="term" value="P:DNA repair"/>
    <property type="evidence" value="ECO:0007669"/>
    <property type="project" value="UniProtKB-UniRule"/>
</dbReference>
<dbReference type="SUPFAM" id="SSF111304">
    <property type="entry name" value="Recombination protein RecR"/>
    <property type="match status" value="1"/>
</dbReference>
<keyword evidence="5 7" id="KW-0233">DNA recombination</keyword>
<dbReference type="PROSITE" id="PS50880">
    <property type="entry name" value="TOPRIM"/>
    <property type="match status" value="1"/>
</dbReference>
<keyword evidence="3 7" id="KW-0863">Zinc-finger</keyword>
<evidence type="ECO:0000256" key="4">
    <source>
        <dbReference type="ARBA" id="ARBA00022833"/>
    </source>
</evidence>
<dbReference type="InterPro" id="IPR000093">
    <property type="entry name" value="DNA_Rcmb_RecR"/>
</dbReference>
<dbReference type="Gene3D" id="3.40.1360.10">
    <property type="match status" value="1"/>
</dbReference>
<evidence type="ECO:0000313" key="10">
    <source>
        <dbReference type="Proteomes" id="UP001321582"/>
    </source>
</evidence>
<dbReference type="Gene3D" id="3.30.60.80">
    <property type="match status" value="1"/>
</dbReference>
<dbReference type="Pfam" id="PF21175">
    <property type="entry name" value="RecR_C"/>
    <property type="match status" value="1"/>
</dbReference>
<reference evidence="9 10" key="1">
    <citation type="submission" date="2022-11" db="EMBL/GenBank/DDBJ databases">
        <title>Haliovirga abyssi gen. nov., sp. nov., a mesophilic fermentative bacterium isolated from the Iheya North hydrothermal field and the proposal of Haliovirgaceae fam. nov.</title>
        <authorList>
            <person name="Miyazaki U."/>
            <person name="Tame A."/>
            <person name="Miyazaki J."/>
            <person name="Takai K."/>
            <person name="Sawayama S."/>
            <person name="Kitajima M."/>
            <person name="Okamoto A."/>
            <person name="Nakagawa S."/>
        </authorList>
    </citation>
    <scope>NUCLEOTIDE SEQUENCE [LARGE SCALE GENOMIC DNA]</scope>
    <source>
        <strain evidence="9 10">IC12</strain>
    </source>
</reference>
<dbReference type="SMART" id="SM00493">
    <property type="entry name" value="TOPRIM"/>
    <property type="match status" value="1"/>
</dbReference>
<dbReference type="InterPro" id="IPR015967">
    <property type="entry name" value="Rcmb_RecR_Znf"/>
</dbReference>
<dbReference type="NCBIfam" id="TIGR00615">
    <property type="entry name" value="recR"/>
    <property type="match status" value="1"/>
</dbReference>
<proteinExistence type="inferred from homology"/>
<evidence type="ECO:0000256" key="6">
    <source>
        <dbReference type="ARBA" id="ARBA00023204"/>
    </source>
</evidence>
<dbReference type="InterPro" id="IPR023627">
    <property type="entry name" value="Rcmb_RecR"/>
</dbReference>
<dbReference type="InterPro" id="IPR034137">
    <property type="entry name" value="TOPRIM_RecR"/>
</dbReference>
<keyword evidence="4 7" id="KW-0862">Zinc</keyword>
<dbReference type="HAMAP" id="MF_00017">
    <property type="entry name" value="RecR"/>
    <property type="match status" value="1"/>
</dbReference>
<dbReference type="Pfam" id="PF13662">
    <property type="entry name" value="Toprim_4"/>
    <property type="match status" value="1"/>
</dbReference>
<evidence type="ECO:0000259" key="8">
    <source>
        <dbReference type="PROSITE" id="PS50880"/>
    </source>
</evidence>
<feature type="zinc finger region" description="C4-type" evidence="7">
    <location>
        <begin position="56"/>
        <end position="71"/>
    </location>
</feature>
<organism evidence="9 10">
    <name type="scientific">Haliovirga abyssi</name>
    <dbReference type="NCBI Taxonomy" id="2996794"/>
    <lineage>
        <taxon>Bacteria</taxon>
        <taxon>Fusobacteriati</taxon>
        <taxon>Fusobacteriota</taxon>
        <taxon>Fusobacteriia</taxon>
        <taxon>Fusobacteriales</taxon>
        <taxon>Haliovirgaceae</taxon>
        <taxon>Haliovirga</taxon>
    </lineage>
</organism>
<evidence type="ECO:0000256" key="1">
    <source>
        <dbReference type="ARBA" id="ARBA00022723"/>
    </source>
</evidence>
<dbReference type="Proteomes" id="UP001321582">
    <property type="component" value="Chromosome"/>
</dbReference>
<evidence type="ECO:0000313" key="9">
    <source>
        <dbReference type="EMBL" id="BDU50512.1"/>
    </source>
</evidence>
<feature type="domain" description="Toprim" evidence="8">
    <location>
        <begin position="79"/>
        <end position="174"/>
    </location>
</feature>
<dbReference type="Gene3D" id="1.10.8.420">
    <property type="entry name" value="RecR Domain 1"/>
    <property type="match status" value="1"/>
</dbReference>
<dbReference type="PANTHER" id="PTHR30446">
    <property type="entry name" value="RECOMBINATION PROTEIN RECR"/>
    <property type="match status" value="1"/>
</dbReference>
<dbReference type="GO" id="GO:0006310">
    <property type="term" value="P:DNA recombination"/>
    <property type="evidence" value="ECO:0007669"/>
    <property type="project" value="UniProtKB-UniRule"/>
</dbReference>
<evidence type="ECO:0000256" key="5">
    <source>
        <dbReference type="ARBA" id="ARBA00023172"/>
    </source>
</evidence>
<dbReference type="EMBL" id="AP027059">
    <property type="protein sequence ID" value="BDU50512.1"/>
    <property type="molecule type" value="Genomic_DNA"/>
</dbReference>
<keyword evidence="2 7" id="KW-0227">DNA damage</keyword>
<dbReference type="GO" id="GO:0003677">
    <property type="term" value="F:DNA binding"/>
    <property type="evidence" value="ECO:0007669"/>
    <property type="project" value="UniProtKB-UniRule"/>
</dbReference>
<comment type="similarity">
    <text evidence="7">Belongs to the RecR family.</text>
</comment>
<protein>
    <recommendedName>
        <fullName evidence="7">Recombination protein RecR</fullName>
    </recommendedName>
</protein>